<feature type="compositionally biased region" description="Basic residues" evidence="1">
    <location>
        <begin position="22"/>
        <end position="35"/>
    </location>
</feature>
<dbReference type="GO" id="GO:0005739">
    <property type="term" value="C:mitochondrion"/>
    <property type="evidence" value="ECO:0007669"/>
    <property type="project" value="InterPro"/>
</dbReference>
<gene>
    <name evidence="2" type="primary">nuo17.8</name>
    <name evidence="2" type="ORF">DIS24_g3032</name>
</gene>
<sequence>MFAARRSAARAAQASRAAVTRQSRRAASHDAHHHHAADAHHGPKEEHFSTGFYFAVGLIPAGFLLYQWTGTPNDPADGRKPYFTRMVDMYSDYRQTWAERNKLHTDMIEQAAFDRHLFLNSTPRRHVDLTFPEAFNCGSPYNVPAGSQADLSKVIEHYEKVNYEENAKKLEALKNGTLKAEQPPSKLGSGKAPAIVPPSPA</sequence>
<dbReference type="InterPro" id="IPR034444">
    <property type="entry name" value="Nuo17.8"/>
</dbReference>
<proteinExistence type="predicted"/>
<feature type="compositionally biased region" description="Low complexity" evidence="1">
    <location>
        <begin position="1"/>
        <end position="21"/>
    </location>
</feature>
<dbReference type="AlphaFoldDB" id="A0AA39YYU8"/>
<evidence type="ECO:0000313" key="3">
    <source>
        <dbReference type="Proteomes" id="UP001175001"/>
    </source>
</evidence>
<keyword evidence="3" id="KW-1185">Reference proteome</keyword>
<comment type="caution">
    <text evidence="2">The sequence shown here is derived from an EMBL/GenBank/DDBJ whole genome shotgun (WGS) entry which is preliminary data.</text>
</comment>
<protein>
    <submittedName>
        <fullName evidence="2">NADH-ubiquinone oxidoreductase 17.8 kDa subunit</fullName>
    </submittedName>
</protein>
<feature type="region of interest" description="Disordered" evidence="1">
    <location>
        <begin position="1"/>
        <end position="44"/>
    </location>
</feature>
<accession>A0AA39YYU8</accession>
<dbReference type="PANTHER" id="PTHR42100">
    <property type="entry name" value="OXIDOREDUCTASE 178 KDA SUBUNIT, PUTATIVE (AFU_ORTHOLOGUE AFUA_8G04320)-RELATED"/>
    <property type="match status" value="1"/>
</dbReference>
<evidence type="ECO:0000256" key="1">
    <source>
        <dbReference type="SAM" id="MobiDB-lite"/>
    </source>
</evidence>
<dbReference type="EMBL" id="JAUJDW010000009">
    <property type="protein sequence ID" value="KAK0661074.1"/>
    <property type="molecule type" value="Genomic_DNA"/>
</dbReference>
<feature type="region of interest" description="Disordered" evidence="1">
    <location>
        <begin position="175"/>
        <end position="201"/>
    </location>
</feature>
<evidence type="ECO:0000313" key="2">
    <source>
        <dbReference type="EMBL" id="KAK0661074.1"/>
    </source>
</evidence>
<reference evidence="2" key="1">
    <citation type="submission" date="2023-06" db="EMBL/GenBank/DDBJ databases">
        <title>Multi-omics analyses reveal the molecular pathogenesis toolkit of Lasiodiplodia hormozganensis, a cross-kingdom pathogen.</title>
        <authorList>
            <person name="Felix C."/>
            <person name="Meneses R."/>
            <person name="Goncalves M.F.M."/>
            <person name="Tilleman L."/>
            <person name="Duarte A.S."/>
            <person name="Jorrin-Novo J.V."/>
            <person name="Van De Peer Y."/>
            <person name="Deforce D."/>
            <person name="Van Nieuwerburgh F."/>
            <person name="Esteves A.C."/>
            <person name="Alves A."/>
        </authorList>
    </citation>
    <scope>NUCLEOTIDE SEQUENCE</scope>
    <source>
        <strain evidence="2">CBS 339.90</strain>
    </source>
</reference>
<dbReference type="PANTHER" id="PTHR42100:SF1">
    <property type="entry name" value="OXIDOREDUCTASE 178 KDA SUBUNIT, PUTATIVE (AFU_ORTHOLOGUE AFUA_8G04320)-RELATED"/>
    <property type="match status" value="1"/>
</dbReference>
<organism evidence="2 3">
    <name type="scientific">Lasiodiplodia hormozganensis</name>
    <dbReference type="NCBI Taxonomy" id="869390"/>
    <lineage>
        <taxon>Eukaryota</taxon>
        <taxon>Fungi</taxon>
        <taxon>Dikarya</taxon>
        <taxon>Ascomycota</taxon>
        <taxon>Pezizomycotina</taxon>
        <taxon>Dothideomycetes</taxon>
        <taxon>Dothideomycetes incertae sedis</taxon>
        <taxon>Botryosphaeriales</taxon>
        <taxon>Botryosphaeriaceae</taxon>
        <taxon>Lasiodiplodia</taxon>
    </lineage>
</organism>
<name>A0AA39YYU8_9PEZI</name>
<dbReference type="Proteomes" id="UP001175001">
    <property type="component" value="Unassembled WGS sequence"/>
</dbReference>